<dbReference type="GO" id="GO:0015994">
    <property type="term" value="P:chlorophyll metabolic process"/>
    <property type="evidence" value="ECO:0007669"/>
    <property type="project" value="TreeGrafter"/>
</dbReference>
<dbReference type="PANTHER" id="PTHR46438:SF7">
    <property type="entry name" value="ALPHA_BETA-HYDROLASES SUPERFAMILY PROTEIN"/>
    <property type="match status" value="1"/>
</dbReference>
<keyword evidence="2" id="KW-1133">Transmembrane helix</keyword>
<dbReference type="GO" id="GO:0047746">
    <property type="term" value="F:chlorophyllase activity"/>
    <property type="evidence" value="ECO:0007669"/>
    <property type="project" value="TreeGrafter"/>
</dbReference>
<gene>
    <name evidence="4" type="ORF">IQ260_14390</name>
</gene>
<dbReference type="Gene3D" id="3.40.50.1820">
    <property type="entry name" value="alpha/beta hydrolase"/>
    <property type="match status" value="1"/>
</dbReference>
<dbReference type="AlphaFoldDB" id="A0A928ZUS3"/>
<evidence type="ECO:0000256" key="1">
    <source>
        <dbReference type="SAM" id="MobiDB-lite"/>
    </source>
</evidence>
<dbReference type="Pfam" id="PF12697">
    <property type="entry name" value="Abhydrolase_6"/>
    <property type="match status" value="1"/>
</dbReference>
<evidence type="ECO:0000313" key="4">
    <source>
        <dbReference type="EMBL" id="MBE9067840.1"/>
    </source>
</evidence>
<dbReference type="PRINTS" id="PR00111">
    <property type="entry name" value="ABHYDROLASE"/>
</dbReference>
<dbReference type="PANTHER" id="PTHR46438">
    <property type="entry name" value="ALPHA/BETA-HYDROLASES SUPERFAMILY PROTEIN"/>
    <property type="match status" value="1"/>
</dbReference>
<comment type="caution">
    <text evidence="4">The sequence shown here is derived from an EMBL/GenBank/DDBJ whole genome shotgun (WGS) entry which is preliminary data.</text>
</comment>
<feature type="transmembrane region" description="Helical" evidence="2">
    <location>
        <begin position="167"/>
        <end position="189"/>
    </location>
</feature>
<dbReference type="InterPro" id="IPR000073">
    <property type="entry name" value="AB_hydrolase_1"/>
</dbReference>
<evidence type="ECO:0000259" key="3">
    <source>
        <dbReference type="Pfam" id="PF12697"/>
    </source>
</evidence>
<dbReference type="SUPFAM" id="SSF53474">
    <property type="entry name" value="alpha/beta-Hydrolases"/>
    <property type="match status" value="1"/>
</dbReference>
<dbReference type="Proteomes" id="UP000615026">
    <property type="component" value="Unassembled WGS sequence"/>
</dbReference>
<sequence>MTGQTINPSAKLADLDSPIPAGAPSDSSCIKQPLKKIWNWRGYDIQYTVAGQGVPLVLIHGFGASIGHWRKNIPVLAASGYQVYALDLLGFGGSEKPALDYSLDLWEVLLRDFWRHHIRVPAVFVGNSIGGLLVLMTLANSPHIAQGGVLLNCAGSLNHRPEDLPRALGVVMGLFGKVVSSPVLGPLIFSQVRRRFRIRGALKQVYGNRDAITPELVELLYQPSCDFGAQKVFASILTGPPGPRPSELIPQIQHPLLVLWGEIDPWTPIQGATLYQAMADDPDQTVTFQSLPDTGHCPHDERPEIVNQLILEWLNTQIS</sequence>
<feature type="transmembrane region" description="Helical" evidence="2">
    <location>
        <begin position="120"/>
        <end position="139"/>
    </location>
</feature>
<evidence type="ECO:0000313" key="5">
    <source>
        <dbReference type="Proteomes" id="UP000615026"/>
    </source>
</evidence>
<dbReference type="PRINTS" id="PR00412">
    <property type="entry name" value="EPOXHYDRLASE"/>
</dbReference>
<dbReference type="InterPro" id="IPR029058">
    <property type="entry name" value="AB_hydrolase_fold"/>
</dbReference>
<feature type="region of interest" description="Disordered" evidence="1">
    <location>
        <begin position="1"/>
        <end position="26"/>
    </location>
</feature>
<keyword evidence="5" id="KW-1185">Reference proteome</keyword>
<dbReference type="RefSeq" id="WP_193993796.1">
    <property type="nucleotide sequence ID" value="NZ_JADEXP010000122.1"/>
</dbReference>
<proteinExistence type="predicted"/>
<name>A0A928ZUS3_LEPEC</name>
<dbReference type="EMBL" id="JADEXP010000122">
    <property type="protein sequence ID" value="MBE9067840.1"/>
    <property type="molecule type" value="Genomic_DNA"/>
</dbReference>
<keyword evidence="4" id="KW-0378">Hydrolase</keyword>
<evidence type="ECO:0000256" key="2">
    <source>
        <dbReference type="SAM" id="Phobius"/>
    </source>
</evidence>
<protein>
    <submittedName>
        <fullName evidence="4">Alpha/beta fold hydrolase</fullName>
    </submittedName>
</protein>
<dbReference type="InterPro" id="IPR000639">
    <property type="entry name" value="Epox_hydrolase-like"/>
</dbReference>
<accession>A0A928ZUS3</accession>
<organism evidence="4 5">
    <name type="scientific">Leptolyngbya cf. ectocarpi LEGE 11479</name>
    <dbReference type="NCBI Taxonomy" id="1828722"/>
    <lineage>
        <taxon>Bacteria</taxon>
        <taxon>Bacillati</taxon>
        <taxon>Cyanobacteriota</taxon>
        <taxon>Cyanophyceae</taxon>
        <taxon>Leptolyngbyales</taxon>
        <taxon>Leptolyngbyaceae</taxon>
        <taxon>Leptolyngbya group</taxon>
        <taxon>Leptolyngbya</taxon>
    </lineage>
</organism>
<feature type="domain" description="AB hydrolase-1" evidence="3">
    <location>
        <begin position="56"/>
        <end position="308"/>
    </location>
</feature>
<keyword evidence="2" id="KW-0472">Membrane</keyword>
<keyword evidence="2" id="KW-0812">Transmembrane</keyword>
<reference evidence="4" key="1">
    <citation type="submission" date="2020-10" db="EMBL/GenBank/DDBJ databases">
        <authorList>
            <person name="Castelo-Branco R."/>
            <person name="Eusebio N."/>
            <person name="Adriana R."/>
            <person name="Vieira A."/>
            <person name="Brugerolle De Fraissinette N."/>
            <person name="Rezende De Castro R."/>
            <person name="Schneider M.P."/>
            <person name="Vasconcelos V."/>
            <person name="Leao P.N."/>
        </authorList>
    </citation>
    <scope>NUCLEOTIDE SEQUENCE</scope>
    <source>
        <strain evidence="4">LEGE 11479</strain>
    </source>
</reference>